<dbReference type="InterPro" id="IPR023803">
    <property type="entry name" value="Ribosomal_bS16_dom_sf"/>
</dbReference>
<dbReference type="Gene3D" id="3.30.1320.10">
    <property type="match status" value="1"/>
</dbReference>
<protein>
    <recommendedName>
        <fullName evidence="6">Small ribosomal subunit protein bS16m</fullName>
    </recommendedName>
    <alternativeName>
        <fullName evidence="7">28S ribosomal protein S16, mitochondrial</fullName>
    </alternativeName>
</protein>
<reference evidence="9" key="2">
    <citation type="submission" date="2021-09" db="EMBL/GenBank/DDBJ databases">
        <authorList>
            <person name="Jia N."/>
            <person name="Wang J."/>
            <person name="Shi W."/>
            <person name="Du L."/>
            <person name="Sun Y."/>
            <person name="Zhan W."/>
            <person name="Jiang J."/>
            <person name="Wang Q."/>
            <person name="Zhang B."/>
            <person name="Ji P."/>
            <person name="Sakyi L.B."/>
            <person name="Cui X."/>
            <person name="Yuan T."/>
            <person name="Jiang B."/>
            <person name="Yang W."/>
            <person name="Lam T.T.-Y."/>
            <person name="Chang Q."/>
            <person name="Ding S."/>
            <person name="Wang X."/>
            <person name="Zhu J."/>
            <person name="Ruan X."/>
            <person name="Zhao L."/>
            <person name="Wei J."/>
            <person name="Que T."/>
            <person name="Du C."/>
            <person name="Cheng J."/>
            <person name="Dai P."/>
            <person name="Han X."/>
            <person name="Huang E."/>
            <person name="Gao Y."/>
            <person name="Liu J."/>
            <person name="Shao H."/>
            <person name="Ye R."/>
            <person name="Li L."/>
            <person name="Wei W."/>
            <person name="Wang X."/>
            <person name="Wang C."/>
            <person name="Huo Q."/>
            <person name="Li W."/>
            <person name="Guo W."/>
            <person name="Chen H."/>
            <person name="Chen S."/>
            <person name="Zhou L."/>
            <person name="Zhou L."/>
            <person name="Ni X."/>
            <person name="Tian J."/>
            <person name="Zhou Y."/>
            <person name="Sheng Y."/>
            <person name="Liu T."/>
            <person name="Pan Y."/>
            <person name="Xia L."/>
            <person name="Li J."/>
            <person name="Zhao F."/>
            <person name="Cao W."/>
        </authorList>
    </citation>
    <scope>NUCLEOTIDE SEQUENCE</scope>
    <source>
        <strain evidence="9">Rmic-2018</strain>
        <tissue evidence="9">Larvae</tissue>
    </source>
</reference>
<name>A0A9J6DG76_RHIMP</name>
<comment type="similarity">
    <text evidence="2">Belongs to the bacterial ribosomal protein bS16 family.</text>
</comment>
<dbReference type="GO" id="GO:0005763">
    <property type="term" value="C:mitochondrial small ribosomal subunit"/>
    <property type="evidence" value="ECO:0007669"/>
    <property type="project" value="TreeGrafter"/>
</dbReference>
<feature type="compositionally biased region" description="Polar residues" evidence="8">
    <location>
        <begin position="9"/>
        <end position="39"/>
    </location>
</feature>
<evidence type="ECO:0000256" key="7">
    <source>
        <dbReference type="ARBA" id="ARBA00035438"/>
    </source>
</evidence>
<keyword evidence="4" id="KW-0496">Mitochondrion</keyword>
<feature type="region of interest" description="Disordered" evidence="8">
    <location>
        <begin position="1"/>
        <end position="39"/>
    </location>
</feature>
<evidence type="ECO:0000256" key="4">
    <source>
        <dbReference type="ARBA" id="ARBA00023128"/>
    </source>
</evidence>
<evidence type="ECO:0000256" key="2">
    <source>
        <dbReference type="ARBA" id="ARBA00006668"/>
    </source>
</evidence>
<evidence type="ECO:0000313" key="9">
    <source>
        <dbReference type="EMBL" id="KAH8021002.1"/>
    </source>
</evidence>
<dbReference type="PANTHER" id="PTHR12919:SF20">
    <property type="entry name" value="SMALL RIBOSOMAL SUBUNIT PROTEIN BS16M"/>
    <property type="match status" value="1"/>
</dbReference>
<dbReference type="EMBL" id="JABSTU010000009">
    <property type="protein sequence ID" value="KAH8021002.1"/>
    <property type="molecule type" value="Genomic_DNA"/>
</dbReference>
<evidence type="ECO:0000256" key="8">
    <source>
        <dbReference type="SAM" id="MobiDB-lite"/>
    </source>
</evidence>
<dbReference type="GO" id="GO:0032543">
    <property type="term" value="P:mitochondrial translation"/>
    <property type="evidence" value="ECO:0007669"/>
    <property type="project" value="TreeGrafter"/>
</dbReference>
<keyword evidence="5" id="KW-0687">Ribonucleoprotein</keyword>
<dbReference type="Proteomes" id="UP000821866">
    <property type="component" value="Chromosome 7"/>
</dbReference>
<comment type="caution">
    <text evidence="9">The sequence shown here is derived from an EMBL/GenBank/DDBJ whole genome shotgun (WGS) entry which is preliminary data.</text>
</comment>
<keyword evidence="3" id="KW-0689">Ribosomal protein</keyword>
<dbReference type="SUPFAM" id="SSF54565">
    <property type="entry name" value="Ribosomal protein S16"/>
    <property type="match status" value="1"/>
</dbReference>
<dbReference type="Pfam" id="PF00886">
    <property type="entry name" value="Ribosomal_S16"/>
    <property type="match status" value="1"/>
</dbReference>
<comment type="subcellular location">
    <subcellularLocation>
        <location evidence="1">Mitochondrion</location>
    </subcellularLocation>
</comment>
<dbReference type="FunFam" id="3.30.1320.10:FF:000004">
    <property type="entry name" value="28S ribosomal protein S16, mitochondrial"/>
    <property type="match status" value="1"/>
</dbReference>
<dbReference type="NCBIfam" id="TIGR00002">
    <property type="entry name" value="S16"/>
    <property type="match status" value="1"/>
</dbReference>
<accession>A0A9J6DG76</accession>
<evidence type="ECO:0000313" key="10">
    <source>
        <dbReference type="Proteomes" id="UP000821866"/>
    </source>
</evidence>
<evidence type="ECO:0000256" key="3">
    <source>
        <dbReference type="ARBA" id="ARBA00022980"/>
    </source>
</evidence>
<dbReference type="PANTHER" id="PTHR12919">
    <property type="entry name" value="30S RIBOSOMAL PROTEIN S16"/>
    <property type="match status" value="1"/>
</dbReference>
<reference evidence="9" key="1">
    <citation type="journal article" date="2020" name="Cell">
        <title>Large-Scale Comparative Analyses of Tick Genomes Elucidate Their Genetic Diversity and Vector Capacities.</title>
        <authorList>
            <consortium name="Tick Genome and Microbiome Consortium (TIGMIC)"/>
            <person name="Jia N."/>
            <person name="Wang J."/>
            <person name="Shi W."/>
            <person name="Du L."/>
            <person name="Sun Y."/>
            <person name="Zhan W."/>
            <person name="Jiang J.F."/>
            <person name="Wang Q."/>
            <person name="Zhang B."/>
            <person name="Ji P."/>
            <person name="Bell-Sakyi L."/>
            <person name="Cui X.M."/>
            <person name="Yuan T.T."/>
            <person name="Jiang B.G."/>
            <person name="Yang W.F."/>
            <person name="Lam T.T."/>
            <person name="Chang Q.C."/>
            <person name="Ding S.J."/>
            <person name="Wang X.J."/>
            <person name="Zhu J.G."/>
            <person name="Ruan X.D."/>
            <person name="Zhao L."/>
            <person name="Wei J.T."/>
            <person name="Ye R.Z."/>
            <person name="Que T.C."/>
            <person name="Du C.H."/>
            <person name="Zhou Y.H."/>
            <person name="Cheng J.X."/>
            <person name="Dai P.F."/>
            <person name="Guo W.B."/>
            <person name="Han X.H."/>
            <person name="Huang E.J."/>
            <person name="Li L.F."/>
            <person name="Wei W."/>
            <person name="Gao Y.C."/>
            <person name="Liu J.Z."/>
            <person name="Shao H.Z."/>
            <person name="Wang X."/>
            <person name="Wang C.C."/>
            <person name="Yang T.C."/>
            <person name="Huo Q.B."/>
            <person name="Li W."/>
            <person name="Chen H.Y."/>
            <person name="Chen S.E."/>
            <person name="Zhou L.G."/>
            <person name="Ni X.B."/>
            <person name="Tian J.H."/>
            <person name="Sheng Y."/>
            <person name="Liu T."/>
            <person name="Pan Y.S."/>
            <person name="Xia L.Y."/>
            <person name="Li J."/>
            <person name="Zhao F."/>
            <person name="Cao W.C."/>
        </authorList>
    </citation>
    <scope>NUCLEOTIDE SEQUENCE</scope>
    <source>
        <strain evidence="9">Rmic-2018</strain>
    </source>
</reference>
<dbReference type="AlphaFoldDB" id="A0A9J6DG76"/>
<evidence type="ECO:0000256" key="6">
    <source>
        <dbReference type="ARBA" id="ARBA00035263"/>
    </source>
</evidence>
<dbReference type="GO" id="GO:0005743">
    <property type="term" value="C:mitochondrial inner membrane"/>
    <property type="evidence" value="ECO:0007669"/>
    <property type="project" value="UniProtKB-ARBA"/>
</dbReference>
<keyword evidence="10" id="KW-1185">Reference proteome</keyword>
<dbReference type="GO" id="GO:0003735">
    <property type="term" value="F:structural constituent of ribosome"/>
    <property type="evidence" value="ECO:0007669"/>
    <property type="project" value="InterPro"/>
</dbReference>
<organism evidence="9 10">
    <name type="scientific">Rhipicephalus microplus</name>
    <name type="common">Cattle tick</name>
    <name type="synonym">Boophilus microplus</name>
    <dbReference type="NCBI Taxonomy" id="6941"/>
    <lineage>
        <taxon>Eukaryota</taxon>
        <taxon>Metazoa</taxon>
        <taxon>Ecdysozoa</taxon>
        <taxon>Arthropoda</taxon>
        <taxon>Chelicerata</taxon>
        <taxon>Arachnida</taxon>
        <taxon>Acari</taxon>
        <taxon>Parasitiformes</taxon>
        <taxon>Ixodida</taxon>
        <taxon>Ixodoidea</taxon>
        <taxon>Ixodidae</taxon>
        <taxon>Rhipicephalinae</taxon>
        <taxon>Rhipicephalus</taxon>
        <taxon>Boophilus</taxon>
    </lineage>
</organism>
<evidence type="ECO:0000256" key="5">
    <source>
        <dbReference type="ARBA" id="ARBA00023274"/>
    </source>
</evidence>
<sequence>MRQRKDESASASCVASNGVSDRSSHRSQLGHCTQSTSSSPSNAFPFDAFAHLVCFVSVESTPHRTIVKLAPPLDRSRYHYVSALALSRWPLKRDRPVKPRPPHRFVYRVVTLSLHRDFSMVSRRCTISLRYALTAHYSTHHITARAHHSTTVAKPLTPQAVPKVRIQLLLKGCANRPFYHLVAARLRRRPRDEDTIEQIGSFDPMPNERNEKLVAINFDRLGYWFGQGAKTSPGAGMLLGLAGYTSVHPKIYMKAWRNRRAAIAEEEKAAKEATEGKDEAHKAES</sequence>
<proteinExistence type="inferred from homology"/>
<gene>
    <name evidence="9" type="ORF">HPB51_011781</name>
</gene>
<evidence type="ECO:0000256" key="1">
    <source>
        <dbReference type="ARBA" id="ARBA00004173"/>
    </source>
</evidence>
<dbReference type="InterPro" id="IPR000307">
    <property type="entry name" value="Ribosomal_bS16"/>
</dbReference>
<dbReference type="VEuPathDB" id="VectorBase:LOC119174570"/>
<feature type="region of interest" description="Disordered" evidence="8">
    <location>
        <begin position="266"/>
        <end position="285"/>
    </location>
</feature>